<accession>A0AAD3RQ84</accession>
<gene>
    <name evidence="2" type="ORF">SUGI_1510350</name>
</gene>
<comment type="caution">
    <text evidence="2">The sequence shown here is derived from an EMBL/GenBank/DDBJ whole genome shotgun (WGS) entry which is preliminary data.</text>
</comment>
<dbReference type="EMBL" id="BSEH01000960">
    <property type="protein sequence ID" value="GLJ59482.1"/>
    <property type="molecule type" value="Genomic_DNA"/>
</dbReference>
<dbReference type="AlphaFoldDB" id="A0AAD3RQ84"/>
<evidence type="ECO:0000256" key="1">
    <source>
        <dbReference type="SAM" id="MobiDB-lite"/>
    </source>
</evidence>
<protein>
    <submittedName>
        <fullName evidence="2">Uncharacterized protein</fullName>
    </submittedName>
</protein>
<evidence type="ECO:0000313" key="2">
    <source>
        <dbReference type="EMBL" id="GLJ59482.1"/>
    </source>
</evidence>
<reference evidence="2" key="1">
    <citation type="submission" date="2022-12" db="EMBL/GenBank/DDBJ databases">
        <title>Chromosome-Level Genome Assembly of Japanese Cedar (Cryptomeriajaponica D. Don).</title>
        <authorList>
            <person name="Fujino T."/>
            <person name="Yamaguchi K."/>
            <person name="Yokoyama T."/>
            <person name="Hamanaka T."/>
            <person name="Harazono Y."/>
            <person name="Kamada H."/>
            <person name="Kobayashi W."/>
            <person name="Ujino-Ihara T."/>
            <person name="Uchiyama K."/>
            <person name="Matsumoto A."/>
            <person name="Izuno A."/>
            <person name="Tsumura Y."/>
            <person name="Toyoda A."/>
            <person name="Shigenobu S."/>
            <person name="Moriguchi Y."/>
            <person name="Ueno S."/>
            <person name="Kasahara M."/>
        </authorList>
    </citation>
    <scope>NUCLEOTIDE SEQUENCE</scope>
</reference>
<dbReference type="PANTHER" id="PTHR33240:SF15">
    <property type="entry name" value="GAG-PRO-LIKE PROTEIN"/>
    <property type="match status" value="1"/>
</dbReference>
<dbReference type="PANTHER" id="PTHR33240">
    <property type="entry name" value="OS08G0508500 PROTEIN"/>
    <property type="match status" value="1"/>
</dbReference>
<dbReference type="Proteomes" id="UP001234787">
    <property type="component" value="Unassembled WGS sequence"/>
</dbReference>
<evidence type="ECO:0000313" key="3">
    <source>
        <dbReference type="Proteomes" id="UP001234787"/>
    </source>
</evidence>
<name>A0AAD3RQ84_CRYJA</name>
<organism evidence="2 3">
    <name type="scientific">Cryptomeria japonica</name>
    <name type="common">Japanese cedar</name>
    <name type="synonym">Cupressus japonica</name>
    <dbReference type="NCBI Taxonomy" id="3369"/>
    <lineage>
        <taxon>Eukaryota</taxon>
        <taxon>Viridiplantae</taxon>
        <taxon>Streptophyta</taxon>
        <taxon>Embryophyta</taxon>
        <taxon>Tracheophyta</taxon>
        <taxon>Spermatophyta</taxon>
        <taxon>Pinopsida</taxon>
        <taxon>Pinidae</taxon>
        <taxon>Conifers II</taxon>
        <taxon>Cupressales</taxon>
        <taxon>Cupressaceae</taxon>
        <taxon>Cryptomeria</taxon>
    </lineage>
</organism>
<feature type="compositionally biased region" description="Basic and acidic residues" evidence="1">
    <location>
        <begin position="27"/>
        <end position="45"/>
    </location>
</feature>
<feature type="region of interest" description="Disordered" evidence="1">
    <location>
        <begin position="27"/>
        <end position="50"/>
    </location>
</feature>
<sequence>MGNCHLLKNIIQDLIDRGEVEIEGHSSNQEHEMFKEPFPKHDKGKAATIDDQTNYTRASYNYDSTINHVSMDNYVSTIIIKDKMPEISTLRPKIVLKGIGSSSEPTSECHVTTRRGKFTLQGAPAKNTASSSTKPEYDLVEQLGKTPTFISILELLRISPAHKAILDKILRDTSVPIDLSVDQFQAMVGYLSVPHSLTFTEADDAFVSKVVNATNKITIKAYDDEEHSSKGTITLPLRVGLVTKDVVCQVLDLDLTYNILLGHPRIHEMSAIPSTYHRCIKFPHNGVEVTVKADPNPFNITTIYDIDQK</sequence>
<proteinExistence type="predicted"/>
<keyword evidence="3" id="KW-1185">Reference proteome</keyword>